<dbReference type="Pfam" id="PF08546">
    <property type="entry name" value="ApbA_C"/>
    <property type="match status" value="1"/>
</dbReference>
<evidence type="ECO:0000256" key="1">
    <source>
        <dbReference type="ARBA" id="ARBA00007870"/>
    </source>
</evidence>
<comment type="caution">
    <text evidence="8">The sequence shown here is derived from an EMBL/GenBank/DDBJ whole genome shotgun (WGS) entry which is preliminary data.</text>
</comment>
<dbReference type="InterPro" id="IPR003710">
    <property type="entry name" value="ApbA"/>
</dbReference>
<reference evidence="8" key="1">
    <citation type="submission" date="2022-12" db="EMBL/GenBank/DDBJ databases">
        <authorList>
            <person name="Brejova B."/>
        </authorList>
    </citation>
    <scope>NUCLEOTIDE SEQUENCE</scope>
</reference>
<keyword evidence="9" id="KW-1185">Reference proteome</keyword>
<comment type="catalytic activity">
    <reaction evidence="6">
        <text>(R)-pantoate + NADP(+) = 2-dehydropantoate + NADPH + H(+)</text>
        <dbReference type="Rhea" id="RHEA:16233"/>
        <dbReference type="ChEBI" id="CHEBI:11561"/>
        <dbReference type="ChEBI" id="CHEBI:15378"/>
        <dbReference type="ChEBI" id="CHEBI:15980"/>
        <dbReference type="ChEBI" id="CHEBI:57783"/>
        <dbReference type="ChEBI" id="CHEBI:58349"/>
        <dbReference type="EC" id="1.1.1.169"/>
    </reaction>
</comment>
<gene>
    <name evidence="8" type="ORF">CANVERA_P4312</name>
</gene>
<dbReference type="InterPro" id="IPR050838">
    <property type="entry name" value="Ketopantoate_reductase"/>
</dbReference>
<dbReference type="AlphaFoldDB" id="A0A9W4XMX2"/>
<name>A0A9W4XMX2_9ASCO</name>
<dbReference type="Gene3D" id="1.10.1040.10">
    <property type="entry name" value="N-(1-d-carboxylethyl)-l-norvaline Dehydrogenase, domain 2"/>
    <property type="match status" value="1"/>
</dbReference>
<evidence type="ECO:0000313" key="8">
    <source>
        <dbReference type="EMBL" id="CAI5759800.1"/>
    </source>
</evidence>
<evidence type="ECO:0000313" key="9">
    <source>
        <dbReference type="Proteomes" id="UP001152885"/>
    </source>
</evidence>
<dbReference type="GO" id="GO:0008677">
    <property type="term" value="F:2-dehydropantoate 2-reductase activity"/>
    <property type="evidence" value="ECO:0007669"/>
    <property type="project" value="UniProtKB-EC"/>
</dbReference>
<keyword evidence="4 6" id="KW-0560">Oxidoreductase</keyword>
<dbReference type="OrthoDB" id="73846at2759"/>
<keyword evidence="3 6" id="KW-0521">NADP</keyword>
<comment type="similarity">
    <text evidence="1 6">Belongs to the ketopantoate reductase family.</text>
</comment>
<dbReference type="InterPro" id="IPR013328">
    <property type="entry name" value="6PGD_dom2"/>
</dbReference>
<evidence type="ECO:0000256" key="4">
    <source>
        <dbReference type="ARBA" id="ARBA00023002"/>
    </source>
</evidence>
<organism evidence="8 9">
    <name type="scientific">Candida verbasci</name>
    <dbReference type="NCBI Taxonomy" id="1227364"/>
    <lineage>
        <taxon>Eukaryota</taxon>
        <taxon>Fungi</taxon>
        <taxon>Dikarya</taxon>
        <taxon>Ascomycota</taxon>
        <taxon>Saccharomycotina</taxon>
        <taxon>Pichiomycetes</taxon>
        <taxon>Debaryomycetaceae</taxon>
        <taxon>Candida/Lodderomyces clade</taxon>
        <taxon>Candida</taxon>
    </lineage>
</organism>
<sequence length="225" mass="25617">MSSNLISNYFKQNPPTFYESIITHGIYKSDEIVFNHAAKGSMLISKSHGNNQSKMIDVLKTTKDLNVDVVPFNEFLIKQIQKFIVNCCINPLSALYDVQNGELLYGKDTLYLWKLIIKEAMKVLNVKYASEFEAIPESKALLNDEHLLSYVIEVCQLTSENSSSMRQDVRNLRKTEIDFLNGYVNFLGRKQGISTPINHMIEKLINTKLSIDQGIDKAAMSELLK</sequence>
<accession>A0A9W4XMX2</accession>
<evidence type="ECO:0000256" key="6">
    <source>
        <dbReference type="RuleBase" id="RU362068"/>
    </source>
</evidence>
<dbReference type="EMBL" id="CANTUO010000005">
    <property type="protein sequence ID" value="CAI5759800.1"/>
    <property type="molecule type" value="Genomic_DNA"/>
</dbReference>
<dbReference type="InterPro" id="IPR013752">
    <property type="entry name" value="KPA_reductase"/>
</dbReference>
<evidence type="ECO:0000256" key="2">
    <source>
        <dbReference type="ARBA" id="ARBA00013014"/>
    </source>
</evidence>
<dbReference type="SUPFAM" id="SSF48179">
    <property type="entry name" value="6-phosphogluconate dehydrogenase C-terminal domain-like"/>
    <property type="match status" value="1"/>
</dbReference>
<evidence type="ECO:0000259" key="7">
    <source>
        <dbReference type="Pfam" id="PF08546"/>
    </source>
</evidence>
<dbReference type="InterPro" id="IPR008927">
    <property type="entry name" value="6-PGluconate_DH-like_C_sf"/>
</dbReference>
<comment type="function">
    <text evidence="6">Catalyzes the NADPH-dependent reduction of ketopantoate into pantoic acid.</text>
</comment>
<proteinExistence type="inferred from homology"/>
<evidence type="ECO:0000256" key="3">
    <source>
        <dbReference type="ARBA" id="ARBA00022857"/>
    </source>
</evidence>
<dbReference type="PANTHER" id="PTHR43765">
    <property type="entry name" value="2-DEHYDROPANTOATE 2-REDUCTASE-RELATED"/>
    <property type="match status" value="1"/>
</dbReference>
<protein>
    <recommendedName>
        <fullName evidence="2 6">2-dehydropantoate 2-reductase</fullName>
        <ecNumber evidence="2 6">1.1.1.169</ecNumber>
    </recommendedName>
    <alternativeName>
        <fullName evidence="5 6">Ketopantoate reductase</fullName>
    </alternativeName>
</protein>
<dbReference type="GO" id="GO:0015940">
    <property type="term" value="P:pantothenate biosynthetic process"/>
    <property type="evidence" value="ECO:0007669"/>
    <property type="project" value="InterPro"/>
</dbReference>
<dbReference type="PANTHER" id="PTHR43765:SF2">
    <property type="entry name" value="2-DEHYDROPANTOATE 2-REDUCTASE"/>
    <property type="match status" value="1"/>
</dbReference>
<feature type="domain" description="Ketopantoate reductase C-terminal" evidence="7">
    <location>
        <begin position="78"/>
        <end position="207"/>
    </location>
</feature>
<dbReference type="EC" id="1.1.1.169" evidence="2 6"/>
<dbReference type="GO" id="GO:0005739">
    <property type="term" value="C:mitochondrion"/>
    <property type="evidence" value="ECO:0007669"/>
    <property type="project" value="TreeGrafter"/>
</dbReference>
<dbReference type="Proteomes" id="UP001152885">
    <property type="component" value="Unassembled WGS sequence"/>
</dbReference>
<dbReference type="NCBIfam" id="TIGR00745">
    <property type="entry name" value="apbA_panE"/>
    <property type="match status" value="1"/>
</dbReference>
<evidence type="ECO:0000256" key="5">
    <source>
        <dbReference type="ARBA" id="ARBA00032024"/>
    </source>
</evidence>
<dbReference type="GO" id="GO:0050661">
    <property type="term" value="F:NADP binding"/>
    <property type="evidence" value="ECO:0007669"/>
    <property type="project" value="TreeGrafter"/>
</dbReference>